<keyword evidence="9" id="KW-0418">Kinase</keyword>
<keyword evidence="5" id="KW-0997">Cell inner membrane</keyword>
<dbReference type="Pfam" id="PF01627">
    <property type="entry name" value="Hpt"/>
    <property type="match status" value="1"/>
</dbReference>
<reference evidence="23" key="1">
    <citation type="submission" date="2018-10" db="EMBL/GenBank/DDBJ databases">
        <authorList>
            <person name="Peiro R."/>
            <person name="Begona"/>
            <person name="Cbmso G."/>
            <person name="Lopez M."/>
            <person name="Gonzalez S."/>
            <person name="Sacristan E."/>
            <person name="Castillo E."/>
        </authorList>
    </citation>
    <scope>NUCLEOTIDE SEQUENCE [LARGE SCALE GENOMIC DNA]</scope>
</reference>
<evidence type="ECO:0000313" key="23">
    <source>
        <dbReference type="Proteomes" id="UP000289200"/>
    </source>
</evidence>
<dbReference type="Gene3D" id="1.10.287.130">
    <property type="match status" value="1"/>
</dbReference>
<dbReference type="InterPro" id="IPR003661">
    <property type="entry name" value="HisK_dim/P_dom"/>
</dbReference>
<dbReference type="PRINTS" id="PR00344">
    <property type="entry name" value="BCTRLSENSOR"/>
</dbReference>
<dbReference type="SUPFAM" id="SSF52172">
    <property type="entry name" value="CheY-like"/>
    <property type="match status" value="1"/>
</dbReference>
<feature type="transmembrane region" description="Helical" evidence="17">
    <location>
        <begin position="193"/>
        <end position="214"/>
    </location>
</feature>
<evidence type="ECO:0000256" key="10">
    <source>
        <dbReference type="ARBA" id="ARBA00022840"/>
    </source>
</evidence>
<keyword evidence="10" id="KW-0067">ATP-binding</keyword>
<evidence type="ECO:0000259" key="18">
    <source>
        <dbReference type="PROSITE" id="PS50109"/>
    </source>
</evidence>
<dbReference type="RefSeq" id="WP_129610992.1">
    <property type="nucleotide sequence ID" value="NZ_UWOC01000183.1"/>
</dbReference>
<keyword evidence="12" id="KW-0902">Two-component regulatory system</keyword>
<dbReference type="InterPro" id="IPR005467">
    <property type="entry name" value="His_kinase_dom"/>
</dbReference>
<dbReference type="InterPro" id="IPR036097">
    <property type="entry name" value="HisK_dim/P_sf"/>
</dbReference>
<dbReference type="PROSITE" id="PS50109">
    <property type="entry name" value="HIS_KIN"/>
    <property type="match status" value="1"/>
</dbReference>
<dbReference type="EC" id="2.7.13.3" evidence="3"/>
<sequence length="901" mass="96133">MPPLDSRQGMRVLIAIALLIAAIIGPAGLYSYQLGFGRDQAETIKVDIRRLALVRSVDQNFVRILFGLAGALAGIDSGERALLLSKAAEDVRAATAVGSPLDKLMSASADLQTAADQITLWATITALGESLDHVAEWRSDGASDEERSFHVLRAHDSIGAAREVLERLESVLEARIKQEVDVSTGLLDAAVPMLWTIEVAGALVGAAIVFFMLATIRRLERARSELQDSRTELSQQNARFKDALESMGQGLVMFDADNRLIVCNAQFARLYGIGPLPPGTPFQSIVDHWRDTGVLSEGGGPLQIVPERDSNWIARLPDGRVISINRRVRQAGGWIGTHTDITELKRAEDERLRAEAEATRARDHERAMQATSRAKADFFATMSHEIRTPLNGLLGLASTLLETGLDADQRKTLEAVNQSGESLLAILNDILDLSKLDAGRVQFEQVAFSPRELADAVVGVIRPQARAKEVSLFLSVAGDVPELMLGDPGRIRQVLLNLAGNAVKFTDPGGEVELTLACRARDAERAVLEWSVRDTGIGIAPEHLASLFTDYVQADSSINRRFGGTGLGLAISKRLAEQMGGDITVISALNQGSTFTLCLPLRVTHERRTAGVAGPVSHAAFTAALGRLGRPLRLLLAEDNITNQLVVTRMLRTFDIAIRIVEDGEAAVAAVMEHACDVVLMDVRMPGMDGLAATRQIRARGGRFATLPIVALTANAFPEDMGACREAGMTGFVAKPVRKAVLVEALAQAVQAVVYGGAGMEDRDETVDNLPVPAVVLRAASGEEKAPVLDGAVAAALCDEIGEDGVAATVTCFLADTRQRLDGLAGLAAAADRRRLGIEAHTLKSAAGAIGFRRLAGLALTLEREAADIAPERAADLVAALAAAFRDAEAAAVAHRLARVA</sequence>
<dbReference type="OrthoDB" id="9813151at2"/>
<feature type="domain" description="HPt" evidence="21">
    <location>
        <begin position="802"/>
        <end position="895"/>
    </location>
</feature>
<accession>A0A447D061</accession>
<dbReference type="PROSITE" id="PS50110">
    <property type="entry name" value="RESPONSE_REGULATORY"/>
    <property type="match status" value="1"/>
</dbReference>
<gene>
    <name evidence="22" type="primary">rpfC</name>
    <name evidence="22" type="ORF">RHODGE_RHODGE_04154</name>
</gene>
<dbReference type="Gene3D" id="3.30.565.10">
    <property type="entry name" value="Histidine kinase-like ATPase, C-terminal domain"/>
    <property type="match status" value="1"/>
</dbReference>
<evidence type="ECO:0000259" key="20">
    <source>
        <dbReference type="PROSITE" id="PS50112"/>
    </source>
</evidence>
<evidence type="ECO:0000256" key="2">
    <source>
        <dbReference type="ARBA" id="ARBA00004429"/>
    </source>
</evidence>
<dbReference type="SMART" id="SM00448">
    <property type="entry name" value="REC"/>
    <property type="match status" value="1"/>
</dbReference>
<keyword evidence="8 17" id="KW-0812">Transmembrane</keyword>
<comment type="catalytic activity">
    <reaction evidence="1">
        <text>ATP + protein L-histidine = ADP + protein N-phospho-L-histidine.</text>
        <dbReference type="EC" id="2.7.13.3"/>
    </reaction>
</comment>
<dbReference type="SUPFAM" id="SSF47384">
    <property type="entry name" value="Homodimeric domain of signal transducing histidine kinase"/>
    <property type="match status" value="1"/>
</dbReference>
<dbReference type="CDD" id="cd00082">
    <property type="entry name" value="HisKA"/>
    <property type="match status" value="1"/>
</dbReference>
<dbReference type="InterPro" id="IPR003594">
    <property type="entry name" value="HATPase_dom"/>
</dbReference>
<evidence type="ECO:0000256" key="9">
    <source>
        <dbReference type="ARBA" id="ARBA00022777"/>
    </source>
</evidence>
<dbReference type="InterPro" id="IPR035965">
    <property type="entry name" value="PAS-like_dom_sf"/>
</dbReference>
<evidence type="ECO:0000256" key="13">
    <source>
        <dbReference type="ARBA" id="ARBA00023136"/>
    </source>
</evidence>
<evidence type="ECO:0000256" key="16">
    <source>
        <dbReference type="SAM" id="Coils"/>
    </source>
</evidence>
<evidence type="ECO:0000256" key="12">
    <source>
        <dbReference type="ARBA" id="ARBA00023012"/>
    </source>
</evidence>
<keyword evidence="16" id="KW-0175">Coiled coil</keyword>
<dbReference type="Gene3D" id="3.30.450.20">
    <property type="entry name" value="PAS domain"/>
    <property type="match status" value="1"/>
</dbReference>
<proteinExistence type="predicted"/>
<dbReference type="InterPro" id="IPR008207">
    <property type="entry name" value="Sig_transdc_His_kin_Hpt_dom"/>
</dbReference>
<dbReference type="CDD" id="cd16922">
    <property type="entry name" value="HATPase_EvgS-ArcB-TorS-like"/>
    <property type="match status" value="1"/>
</dbReference>
<evidence type="ECO:0000259" key="21">
    <source>
        <dbReference type="PROSITE" id="PS50894"/>
    </source>
</evidence>
<evidence type="ECO:0000256" key="4">
    <source>
        <dbReference type="ARBA" id="ARBA00022475"/>
    </source>
</evidence>
<dbReference type="PANTHER" id="PTHR43047">
    <property type="entry name" value="TWO-COMPONENT HISTIDINE PROTEIN KINASE"/>
    <property type="match status" value="1"/>
</dbReference>
<evidence type="ECO:0000256" key="17">
    <source>
        <dbReference type="SAM" id="Phobius"/>
    </source>
</evidence>
<dbReference type="InterPro" id="IPR036641">
    <property type="entry name" value="HPT_dom_sf"/>
</dbReference>
<name>A0A447D061_9BRAD</name>
<keyword evidence="6 15" id="KW-0597">Phosphoprotein</keyword>
<evidence type="ECO:0000256" key="1">
    <source>
        <dbReference type="ARBA" id="ARBA00000085"/>
    </source>
</evidence>
<feature type="modified residue" description="4-aspartylphosphate" evidence="15">
    <location>
        <position position="682"/>
    </location>
</feature>
<dbReference type="PROSITE" id="PS50894">
    <property type="entry name" value="HPT"/>
    <property type="match status" value="1"/>
</dbReference>
<dbReference type="InterPro" id="IPR001789">
    <property type="entry name" value="Sig_transdc_resp-reg_receiver"/>
</dbReference>
<evidence type="ECO:0000256" key="15">
    <source>
        <dbReference type="PROSITE-ProRule" id="PRU00169"/>
    </source>
</evidence>
<dbReference type="AlphaFoldDB" id="A0A447D061"/>
<dbReference type="Pfam" id="PF02518">
    <property type="entry name" value="HATPase_c"/>
    <property type="match status" value="1"/>
</dbReference>
<dbReference type="GO" id="GO:0005886">
    <property type="term" value="C:plasma membrane"/>
    <property type="evidence" value="ECO:0007669"/>
    <property type="project" value="UniProtKB-SubCell"/>
</dbReference>
<dbReference type="GO" id="GO:0000155">
    <property type="term" value="F:phosphorelay sensor kinase activity"/>
    <property type="evidence" value="ECO:0007669"/>
    <property type="project" value="InterPro"/>
</dbReference>
<comment type="caution">
    <text evidence="22">The sequence shown here is derived from an EMBL/GenBank/DDBJ whole genome shotgun (WGS) entry which is preliminary data.</text>
</comment>
<dbReference type="InterPro" id="IPR011006">
    <property type="entry name" value="CheY-like_superfamily"/>
</dbReference>
<keyword evidence="23" id="KW-1185">Reference proteome</keyword>
<dbReference type="SMART" id="SM00387">
    <property type="entry name" value="HATPase_c"/>
    <property type="match status" value="1"/>
</dbReference>
<keyword evidence="4" id="KW-1003">Cell membrane</keyword>
<dbReference type="Pfam" id="PF12860">
    <property type="entry name" value="PAS_7"/>
    <property type="match status" value="1"/>
</dbReference>
<evidence type="ECO:0000256" key="5">
    <source>
        <dbReference type="ARBA" id="ARBA00022519"/>
    </source>
</evidence>
<dbReference type="InterPro" id="IPR000014">
    <property type="entry name" value="PAS"/>
</dbReference>
<dbReference type="Pfam" id="PF00072">
    <property type="entry name" value="Response_reg"/>
    <property type="match status" value="1"/>
</dbReference>
<dbReference type="SUPFAM" id="SSF55785">
    <property type="entry name" value="PYP-like sensor domain (PAS domain)"/>
    <property type="match status" value="1"/>
</dbReference>
<evidence type="ECO:0000256" key="11">
    <source>
        <dbReference type="ARBA" id="ARBA00022989"/>
    </source>
</evidence>
<protein>
    <recommendedName>
        <fullName evidence="3">histidine kinase</fullName>
        <ecNumber evidence="3">2.7.13.3</ecNumber>
    </recommendedName>
</protein>
<dbReference type="EMBL" id="UWOC01000183">
    <property type="protein sequence ID" value="VCU10950.1"/>
    <property type="molecule type" value="Genomic_DNA"/>
</dbReference>
<evidence type="ECO:0000313" key="22">
    <source>
        <dbReference type="EMBL" id="VCU10950.1"/>
    </source>
</evidence>
<feature type="modified residue" description="Phosphohistidine" evidence="14">
    <location>
        <position position="841"/>
    </location>
</feature>
<feature type="domain" description="Histidine kinase" evidence="18">
    <location>
        <begin position="381"/>
        <end position="603"/>
    </location>
</feature>
<keyword evidence="11 17" id="KW-1133">Transmembrane helix</keyword>
<dbReference type="SUPFAM" id="SSF47226">
    <property type="entry name" value="Histidine-containing phosphotransfer domain, HPT domain"/>
    <property type="match status" value="1"/>
</dbReference>
<dbReference type="Gene3D" id="1.20.120.160">
    <property type="entry name" value="HPT domain"/>
    <property type="match status" value="1"/>
</dbReference>
<feature type="coiled-coil region" evidence="16">
    <location>
        <begin position="216"/>
        <end position="243"/>
    </location>
</feature>
<evidence type="ECO:0000256" key="14">
    <source>
        <dbReference type="PROSITE-ProRule" id="PRU00110"/>
    </source>
</evidence>
<dbReference type="SMART" id="SM00388">
    <property type="entry name" value="HisKA"/>
    <property type="match status" value="1"/>
</dbReference>
<keyword evidence="10" id="KW-0547">Nucleotide-binding</keyword>
<dbReference type="Proteomes" id="UP000289200">
    <property type="component" value="Unassembled WGS sequence"/>
</dbReference>
<dbReference type="CDD" id="cd17546">
    <property type="entry name" value="REC_hyHK_CKI1_RcsC-like"/>
    <property type="match status" value="1"/>
</dbReference>
<dbReference type="InterPro" id="IPR004358">
    <property type="entry name" value="Sig_transdc_His_kin-like_C"/>
</dbReference>
<feature type="domain" description="PAS" evidence="20">
    <location>
        <begin position="236"/>
        <end position="275"/>
    </location>
</feature>
<dbReference type="SUPFAM" id="SSF55874">
    <property type="entry name" value="ATPase domain of HSP90 chaperone/DNA topoisomerase II/histidine kinase"/>
    <property type="match status" value="1"/>
</dbReference>
<evidence type="ECO:0000256" key="8">
    <source>
        <dbReference type="ARBA" id="ARBA00022692"/>
    </source>
</evidence>
<evidence type="ECO:0000256" key="3">
    <source>
        <dbReference type="ARBA" id="ARBA00012438"/>
    </source>
</evidence>
<dbReference type="Pfam" id="PF00512">
    <property type="entry name" value="HisKA"/>
    <property type="match status" value="1"/>
</dbReference>
<dbReference type="FunFam" id="3.30.565.10:FF:000010">
    <property type="entry name" value="Sensor histidine kinase RcsC"/>
    <property type="match status" value="1"/>
</dbReference>
<dbReference type="Gene3D" id="3.40.50.2300">
    <property type="match status" value="1"/>
</dbReference>
<organism evidence="22 23">
    <name type="scientific">Rhodoplanes serenus</name>
    <dbReference type="NCBI Taxonomy" id="200615"/>
    <lineage>
        <taxon>Bacteria</taxon>
        <taxon>Pseudomonadati</taxon>
        <taxon>Pseudomonadota</taxon>
        <taxon>Alphaproteobacteria</taxon>
        <taxon>Hyphomicrobiales</taxon>
        <taxon>Nitrobacteraceae</taxon>
        <taxon>Rhodoplanes</taxon>
    </lineage>
</organism>
<keyword evidence="13 17" id="KW-0472">Membrane</keyword>
<feature type="domain" description="Response regulatory" evidence="19">
    <location>
        <begin position="633"/>
        <end position="750"/>
    </location>
</feature>
<dbReference type="InterPro" id="IPR036890">
    <property type="entry name" value="HATPase_C_sf"/>
</dbReference>
<evidence type="ECO:0000259" key="19">
    <source>
        <dbReference type="PROSITE" id="PS50110"/>
    </source>
</evidence>
<dbReference type="PANTHER" id="PTHR43047:SF78">
    <property type="entry name" value="SENSORY_REGULATORY PROTEIN RPFC"/>
    <property type="match status" value="1"/>
</dbReference>
<comment type="subcellular location">
    <subcellularLocation>
        <location evidence="2">Cell inner membrane</location>
        <topology evidence="2">Multi-pass membrane protein</topology>
    </subcellularLocation>
</comment>
<dbReference type="PROSITE" id="PS50112">
    <property type="entry name" value="PAS"/>
    <property type="match status" value="1"/>
</dbReference>
<keyword evidence="7" id="KW-0808">Transferase</keyword>
<evidence type="ECO:0000256" key="7">
    <source>
        <dbReference type="ARBA" id="ARBA00022679"/>
    </source>
</evidence>
<evidence type="ECO:0000256" key="6">
    <source>
        <dbReference type="ARBA" id="ARBA00022553"/>
    </source>
</evidence>